<comment type="caution">
    <text evidence="3">The sequence shown here is derived from an EMBL/GenBank/DDBJ whole genome shotgun (WGS) entry which is preliminary data.</text>
</comment>
<proteinExistence type="predicted"/>
<dbReference type="GO" id="GO:0102482">
    <property type="term" value="F:5-deoxy-D-glucuronate isomerase activity"/>
    <property type="evidence" value="ECO:0007669"/>
    <property type="project" value="UniProtKB-EC"/>
</dbReference>
<dbReference type="InterPro" id="IPR011051">
    <property type="entry name" value="RmlC_Cupin_sf"/>
</dbReference>
<dbReference type="PANTHER" id="PTHR39193">
    <property type="entry name" value="5-DEOXY-GLUCURONATE ISOMERASE"/>
    <property type="match status" value="1"/>
</dbReference>
<dbReference type="SUPFAM" id="SSF51182">
    <property type="entry name" value="RmlC-like cupins"/>
    <property type="match status" value="1"/>
</dbReference>
<keyword evidence="1 3" id="KW-0413">Isomerase</keyword>
<sequence>MSNDARWFHPHGSLARDGWSVVVDGSLPGWHRTGLRVAELGDHGDAGLELRAGDVERQLVPLAGGGVHVDVVEPDGSTHAFDLVGRDSVFDGPTDTLYLPVGASAVVRGAGRLAVAEAPATTRHPLRLIDRDEAPVELRGRGQASRQVHDLGTPAVMAAERLIVCEVITPAGNWSSYPPHKHDEEVPGIESQLEEIYYFEAAATCADASRPAPVPPSGAAQPFALFSASSSSVTEIAVDERVTTGDVALLPGGYHGPAAAAPGYDLYYLNVMAGPGERVWRITDEPAHAWVRDAWVDEVVDPRLPYPTAMNPPAANQPANQPATNEGPQQ</sequence>
<feature type="region of interest" description="Disordered" evidence="2">
    <location>
        <begin position="303"/>
        <end position="330"/>
    </location>
</feature>
<evidence type="ECO:0000313" key="3">
    <source>
        <dbReference type="EMBL" id="MFB9640702.1"/>
    </source>
</evidence>
<dbReference type="Pfam" id="PF04962">
    <property type="entry name" value="KduI"/>
    <property type="match status" value="1"/>
</dbReference>
<evidence type="ECO:0000256" key="2">
    <source>
        <dbReference type="SAM" id="MobiDB-lite"/>
    </source>
</evidence>
<keyword evidence="4" id="KW-1185">Reference proteome</keyword>
<dbReference type="RefSeq" id="WP_157423857.1">
    <property type="nucleotide sequence ID" value="NZ_BAAANI010000008.1"/>
</dbReference>
<dbReference type="EMBL" id="JBHMBL010000001">
    <property type="protein sequence ID" value="MFB9640702.1"/>
    <property type="molecule type" value="Genomic_DNA"/>
</dbReference>
<dbReference type="EC" id="5.3.1.30" evidence="3"/>
<dbReference type="InterPro" id="IPR024203">
    <property type="entry name" value="Deoxy-glucuronate_isom_IolB"/>
</dbReference>
<gene>
    <name evidence="3" type="primary">iolB</name>
    <name evidence="3" type="ORF">ACFFQV_00225</name>
</gene>
<evidence type="ECO:0000256" key="1">
    <source>
        <dbReference type="ARBA" id="ARBA00023235"/>
    </source>
</evidence>
<reference evidence="3 4" key="1">
    <citation type="submission" date="2024-09" db="EMBL/GenBank/DDBJ databases">
        <authorList>
            <person name="Sun Q."/>
            <person name="Mori K."/>
        </authorList>
    </citation>
    <scope>NUCLEOTIDE SEQUENCE [LARGE SCALE GENOMIC DNA]</scope>
    <source>
        <strain evidence="3 4">JCM 14321</strain>
    </source>
</reference>
<dbReference type="Proteomes" id="UP001589667">
    <property type="component" value="Unassembled WGS sequence"/>
</dbReference>
<organism evidence="3 4">
    <name type="scientific">Agromyces lapidis</name>
    <dbReference type="NCBI Taxonomy" id="279574"/>
    <lineage>
        <taxon>Bacteria</taxon>
        <taxon>Bacillati</taxon>
        <taxon>Actinomycetota</taxon>
        <taxon>Actinomycetes</taxon>
        <taxon>Micrococcales</taxon>
        <taxon>Microbacteriaceae</taxon>
        <taxon>Agromyces</taxon>
    </lineage>
</organism>
<dbReference type="InterPro" id="IPR021120">
    <property type="entry name" value="KduI/IolB_isomerase"/>
</dbReference>
<evidence type="ECO:0000313" key="4">
    <source>
        <dbReference type="Proteomes" id="UP001589667"/>
    </source>
</evidence>
<dbReference type="InterPro" id="IPR014710">
    <property type="entry name" value="RmlC-like_jellyroll"/>
</dbReference>
<name>A0ABV5SM04_9MICO</name>
<dbReference type="Gene3D" id="2.60.120.10">
    <property type="entry name" value="Jelly Rolls"/>
    <property type="match status" value="2"/>
</dbReference>
<dbReference type="PANTHER" id="PTHR39193:SF1">
    <property type="entry name" value="5-DEOXY-GLUCURONATE ISOMERASE"/>
    <property type="match status" value="1"/>
</dbReference>
<dbReference type="NCBIfam" id="TIGR04378">
    <property type="entry name" value="myo_inos_iolB"/>
    <property type="match status" value="1"/>
</dbReference>
<protein>
    <submittedName>
        <fullName evidence="3">5-deoxy-glucuronate isomerase</fullName>
        <ecNumber evidence="3">5.3.1.30</ecNumber>
    </submittedName>
</protein>
<feature type="compositionally biased region" description="Low complexity" evidence="2">
    <location>
        <begin position="307"/>
        <end position="330"/>
    </location>
</feature>
<accession>A0ABV5SM04</accession>